<protein>
    <submittedName>
        <fullName evidence="1">Uncharacterized protein</fullName>
    </submittedName>
</protein>
<dbReference type="EMBL" id="CADCVK010000410">
    <property type="protein sequence ID" value="CAA9505108.1"/>
    <property type="molecule type" value="Genomic_DNA"/>
</dbReference>
<organism evidence="1">
    <name type="scientific">uncultured Rubrobacteraceae bacterium</name>
    <dbReference type="NCBI Taxonomy" id="349277"/>
    <lineage>
        <taxon>Bacteria</taxon>
        <taxon>Bacillati</taxon>
        <taxon>Actinomycetota</taxon>
        <taxon>Rubrobacteria</taxon>
        <taxon>Rubrobacterales</taxon>
        <taxon>Rubrobacteraceae</taxon>
        <taxon>environmental samples</taxon>
    </lineage>
</organism>
<sequence>YRRLAEAWSGRPLVRRANLRVALVARDGNVRGLDDL</sequence>
<evidence type="ECO:0000313" key="1">
    <source>
        <dbReference type="EMBL" id="CAA9505108.1"/>
    </source>
</evidence>
<dbReference type="AlphaFoldDB" id="A0A6J4STZ3"/>
<proteinExistence type="predicted"/>
<feature type="non-terminal residue" evidence="1">
    <location>
        <position position="1"/>
    </location>
</feature>
<accession>A0A6J4STZ3</accession>
<name>A0A6J4STZ3_9ACTN</name>
<reference evidence="1" key="1">
    <citation type="submission" date="2020-02" db="EMBL/GenBank/DDBJ databases">
        <authorList>
            <person name="Meier V. D."/>
        </authorList>
    </citation>
    <scope>NUCLEOTIDE SEQUENCE</scope>
    <source>
        <strain evidence="1">AVDCRST_MAG12</strain>
    </source>
</reference>
<gene>
    <name evidence="1" type="ORF">AVDCRST_MAG12-2906</name>
</gene>